<dbReference type="OrthoDB" id="9764467at2"/>
<evidence type="ECO:0000259" key="4">
    <source>
        <dbReference type="Pfam" id="PF13514"/>
    </source>
</evidence>
<dbReference type="InterPro" id="IPR038734">
    <property type="entry name" value="YhaN_AAA"/>
</dbReference>
<sequence length="1129" mass="129412">MKITEIDIDRFRIWRSLLLRLNPTGLNVIYGPNEAGKTTLMRFVQSVLYGFEPLSEEPAWHRPEDDIPWKGALRCEAAGRTWRVGRKAADKDRGSVRISGGPEDLNKAQQMSLLLSDTEEHIFSDVFAVGVRELQQLSTLGSEQVAEYIYGLSLGPQGRQLLDSLSDIRNRRTAMFSENGRHGQLPDLFDRYADLSVTKRGKGESREQHARLVRRRSELNKSISELQTRESQIANELRGLRFIKSCYKPWKKIGDHKNELTKIPLINHNPDQALEQLDACERDIQQHSSTRDKLSEQSTQFLNQAERLQIDERFEKDRYAIQSLVDQSEWLRDLDEQIRTADDRSSHLKRDLDLALNDMGPSWNVERLKAIDTSPAAHNSLLVSARRYQDALQRRGKLRRWNRSMSKKSQQELVDLETDMQVLGIDSIEDAITREQHRLRELENLGRLRLQREQMALKIKTVRNVMSRVDTDDSIPPWVDRAVFTIASAGITLFFFGLLLIAGNVVDTGRVVGGSLAAAAFGLAGIMWWGIRNGLNNYFDRKTGIQLDDLNAEAREAEKSLRQVHERIQRIQSEGIAGQFLMKADAPGTSTADLVNCIGECSRHITELENLSRRQDRARLRRTRLKTLRDRFRSSQQAVNERRQEWCQLLNSLGMEETVKVKEAFDWWQQIQEVRELHTQWRNAAPEAEGLKRMFGGMSARVEQLGQQVAPESKLNYVRPLEVLTGWQQQLKTHDRDRTERERLMQESEKLRRESISEQNQVEGAELRRSAVLARAGVMSRDELVQQQEWQKKRVAIEGLLAAATEELNEVAYSEPELAVSEEDIARFDPINGKERIQLLEMEQLEVEEKLNKHHEELGSLKQEIKLLESSRESQARYFQKAHVASDIYRAAEEWFALQIEEDALQQMRHRFEKENISSTLTTASSYLHRISSGRYHKIWAPLGEDFLCVDDEYDRTFRVEQLSGGTREQLFLALRFALVREFASRGIELPVIMDDLFVNFDEERTEAAAECLIEVASEGQQILFFTCHQHLAELFQKKQVEPLWLPGHKVAYDLHKPEDEAVAFLGGDKQARIDAASAGTSEAKPRGLFLPDADELFDEESTDGDSGSMSQPEGEGVSSPANLRQNAN</sequence>
<feature type="transmembrane region" description="Helical" evidence="3">
    <location>
        <begin position="482"/>
        <end position="502"/>
    </location>
</feature>
<keyword evidence="6" id="KW-1185">Reference proteome</keyword>
<dbReference type="Pfam" id="PF13514">
    <property type="entry name" value="AAA_27"/>
    <property type="match status" value="1"/>
</dbReference>
<name>A0A1P8WI94_9PLAN</name>
<feature type="coiled-coil region" evidence="1">
    <location>
        <begin position="837"/>
        <end position="871"/>
    </location>
</feature>
<feature type="compositionally biased region" description="Polar residues" evidence="2">
    <location>
        <begin position="1120"/>
        <end position="1129"/>
    </location>
</feature>
<feature type="compositionally biased region" description="Acidic residues" evidence="2">
    <location>
        <begin position="1093"/>
        <end position="1104"/>
    </location>
</feature>
<feature type="domain" description="YhaN AAA" evidence="4">
    <location>
        <begin position="1"/>
        <end position="201"/>
    </location>
</feature>
<accession>A0A1P8WI94</accession>
<evidence type="ECO:0000256" key="3">
    <source>
        <dbReference type="SAM" id="Phobius"/>
    </source>
</evidence>
<keyword evidence="3" id="KW-0812">Transmembrane</keyword>
<keyword evidence="3" id="KW-0472">Membrane</keyword>
<keyword evidence="1" id="KW-0175">Coiled coil</keyword>
<dbReference type="EMBL" id="CP017641">
    <property type="protein sequence ID" value="APZ93780.1"/>
    <property type="molecule type" value="Genomic_DNA"/>
</dbReference>
<feature type="coiled-coil region" evidence="1">
    <location>
        <begin position="547"/>
        <end position="574"/>
    </location>
</feature>
<feature type="coiled-coil region" evidence="1">
    <location>
        <begin position="734"/>
        <end position="761"/>
    </location>
</feature>
<dbReference type="KEGG" id="fmr:Fuma_03398"/>
<evidence type="ECO:0000313" key="5">
    <source>
        <dbReference type="EMBL" id="APZ93780.1"/>
    </source>
</evidence>
<evidence type="ECO:0000256" key="1">
    <source>
        <dbReference type="SAM" id="Coils"/>
    </source>
</evidence>
<keyword evidence="3" id="KW-1133">Transmembrane helix</keyword>
<evidence type="ECO:0000256" key="2">
    <source>
        <dbReference type="SAM" id="MobiDB-lite"/>
    </source>
</evidence>
<dbReference type="PANTHER" id="PTHR41259:SF1">
    <property type="entry name" value="DOUBLE-STRAND BREAK REPAIR RAD50 ATPASE, PUTATIVE-RELATED"/>
    <property type="match status" value="1"/>
</dbReference>
<organism evidence="5 6">
    <name type="scientific">Fuerstiella marisgermanici</name>
    <dbReference type="NCBI Taxonomy" id="1891926"/>
    <lineage>
        <taxon>Bacteria</taxon>
        <taxon>Pseudomonadati</taxon>
        <taxon>Planctomycetota</taxon>
        <taxon>Planctomycetia</taxon>
        <taxon>Planctomycetales</taxon>
        <taxon>Planctomycetaceae</taxon>
        <taxon>Fuerstiella</taxon>
    </lineage>
</organism>
<dbReference type="SUPFAM" id="SSF52540">
    <property type="entry name" value="P-loop containing nucleoside triphosphate hydrolases"/>
    <property type="match status" value="1"/>
</dbReference>
<protein>
    <recommendedName>
        <fullName evidence="4">YhaN AAA domain-containing protein</fullName>
    </recommendedName>
</protein>
<dbReference type="STRING" id="1891926.Fuma_03398"/>
<dbReference type="RefSeq" id="WP_077025189.1">
    <property type="nucleotide sequence ID" value="NZ_CP017641.1"/>
</dbReference>
<gene>
    <name evidence="5" type="ORF">Fuma_03398</name>
</gene>
<dbReference type="InterPro" id="IPR027417">
    <property type="entry name" value="P-loop_NTPase"/>
</dbReference>
<dbReference type="PANTHER" id="PTHR41259">
    <property type="entry name" value="DOUBLE-STRAND BREAK REPAIR RAD50 ATPASE, PUTATIVE-RELATED"/>
    <property type="match status" value="1"/>
</dbReference>
<dbReference type="Gene3D" id="3.40.50.300">
    <property type="entry name" value="P-loop containing nucleotide triphosphate hydrolases"/>
    <property type="match status" value="2"/>
</dbReference>
<reference evidence="5 6" key="1">
    <citation type="journal article" date="2016" name="Front. Microbiol.">
        <title>Fuerstia marisgermanicae gen. nov., sp. nov., an Unusual Member of the Phylum Planctomycetes from the German Wadden Sea.</title>
        <authorList>
            <person name="Kohn T."/>
            <person name="Heuer A."/>
            <person name="Jogler M."/>
            <person name="Vollmers J."/>
            <person name="Boedeker C."/>
            <person name="Bunk B."/>
            <person name="Rast P."/>
            <person name="Borchert D."/>
            <person name="Glockner I."/>
            <person name="Freese H.M."/>
            <person name="Klenk H.P."/>
            <person name="Overmann J."/>
            <person name="Kaster A.K."/>
            <person name="Rohde M."/>
            <person name="Wiegand S."/>
            <person name="Jogler C."/>
        </authorList>
    </citation>
    <scope>NUCLEOTIDE SEQUENCE [LARGE SCALE GENOMIC DNA]</scope>
    <source>
        <strain evidence="5 6">NH11</strain>
    </source>
</reference>
<dbReference type="Proteomes" id="UP000187735">
    <property type="component" value="Chromosome"/>
</dbReference>
<feature type="coiled-coil region" evidence="1">
    <location>
        <begin position="277"/>
        <end position="351"/>
    </location>
</feature>
<dbReference type="AlphaFoldDB" id="A0A1P8WI94"/>
<feature type="transmembrane region" description="Helical" evidence="3">
    <location>
        <begin position="511"/>
        <end position="531"/>
    </location>
</feature>
<proteinExistence type="predicted"/>
<feature type="region of interest" description="Disordered" evidence="2">
    <location>
        <begin position="1076"/>
        <end position="1129"/>
    </location>
</feature>
<evidence type="ECO:0000313" key="6">
    <source>
        <dbReference type="Proteomes" id="UP000187735"/>
    </source>
</evidence>